<evidence type="ECO:0000256" key="1">
    <source>
        <dbReference type="SAM" id="MobiDB-lite"/>
    </source>
</evidence>
<dbReference type="AlphaFoldDB" id="A0AAV3XUD3"/>
<protein>
    <submittedName>
        <fullName evidence="2">Uncharacterized protein</fullName>
    </submittedName>
</protein>
<dbReference type="Proteomes" id="UP000735302">
    <property type="component" value="Unassembled WGS sequence"/>
</dbReference>
<gene>
    <name evidence="2" type="ORF">PoB_000008400</name>
</gene>
<dbReference type="EMBL" id="BLXT01000008">
    <property type="protein sequence ID" value="GFN73578.1"/>
    <property type="molecule type" value="Genomic_DNA"/>
</dbReference>
<evidence type="ECO:0000313" key="3">
    <source>
        <dbReference type="Proteomes" id="UP000735302"/>
    </source>
</evidence>
<proteinExistence type="predicted"/>
<comment type="caution">
    <text evidence="2">The sequence shown here is derived from an EMBL/GenBank/DDBJ whole genome shotgun (WGS) entry which is preliminary data.</text>
</comment>
<keyword evidence="3" id="KW-1185">Reference proteome</keyword>
<evidence type="ECO:0000313" key="2">
    <source>
        <dbReference type="EMBL" id="GFN73578.1"/>
    </source>
</evidence>
<feature type="compositionally biased region" description="Polar residues" evidence="1">
    <location>
        <begin position="90"/>
        <end position="101"/>
    </location>
</feature>
<sequence>MFQETNGGSHKLAEKLFMHQQSLLARLFKPDGSEQGLHEIEFEAKFVLEMYKMSTSTKICMEEQRCMDMFVKPLNQINKRKPPARGLFKNPSSFLQNSSSAKQRKETPVICRSNIR</sequence>
<feature type="region of interest" description="Disordered" evidence="1">
    <location>
        <begin position="81"/>
        <end position="116"/>
    </location>
</feature>
<organism evidence="2 3">
    <name type="scientific">Plakobranchus ocellatus</name>
    <dbReference type="NCBI Taxonomy" id="259542"/>
    <lineage>
        <taxon>Eukaryota</taxon>
        <taxon>Metazoa</taxon>
        <taxon>Spiralia</taxon>
        <taxon>Lophotrochozoa</taxon>
        <taxon>Mollusca</taxon>
        <taxon>Gastropoda</taxon>
        <taxon>Heterobranchia</taxon>
        <taxon>Euthyneura</taxon>
        <taxon>Panpulmonata</taxon>
        <taxon>Sacoglossa</taxon>
        <taxon>Placobranchoidea</taxon>
        <taxon>Plakobranchidae</taxon>
        <taxon>Plakobranchus</taxon>
    </lineage>
</organism>
<name>A0AAV3XUD3_9GAST</name>
<accession>A0AAV3XUD3</accession>
<reference evidence="2 3" key="1">
    <citation type="journal article" date="2021" name="Elife">
        <title>Chloroplast acquisition without the gene transfer in kleptoplastic sea slugs, Plakobranchus ocellatus.</title>
        <authorList>
            <person name="Maeda T."/>
            <person name="Takahashi S."/>
            <person name="Yoshida T."/>
            <person name="Shimamura S."/>
            <person name="Takaki Y."/>
            <person name="Nagai Y."/>
            <person name="Toyoda A."/>
            <person name="Suzuki Y."/>
            <person name="Arimoto A."/>
            <person name="Ishii H."/>
            <person name="Satoh N."/>
            <person name="Nishiyama T."/>
            <person name="Hasebe M."/>
            <person name="Maruyama T."/>
            <person name="Minagawa J."/>
            <person name="Obokata J."/>
            <person name="Shigenobu S."/>
        </authorList>
    </citation>
    <scope>NUCLEOTIDE SEQUENCE [LARGE SCALE GENOMIC DNA]</scope>
</reference>